<dbReference type="GO" id="GO:0004803">
    <property type="term" value="F:transposase activity"/>
    <property type="evidence" value="ECO:0007669"/>
    <property type="project" value="InterPro"/>
</dbReference>
<proteinExistence type="predicted"/>
<dbReference type="InterPro" id="IPR002686">
    <property type="entry name" value="Transposase_17"/>
</dbReference>
<sequence>MPQEKEELFQNKYRIRSYRHQVWDYGDYGWYYVTICTKNRKIFFGNVETHCNASLHQKPKMILSPIGEIIKQCWLETPIIRKNILLDEFIIMPNHVHGIIIIEYKINVNVETHCNASLRQGCQNKFGPQSNNLSAIIRGFKGMAAKIINNKFSRINFLWQPGFHDRIIRNEIELNRIRNYIINNPLKWEIDRNNSKLI</sequence>
<evidence type="ECO:0000259" key="1">
    <source>
        <dbReference type="SMART" id="SM01321"/>
    </source>
</evidence>
<dbReference type="EMBL" id="PFAR01000039">
    <property type="protein sequence ID" value="PIR92987.1"/>
    <property type="molecule type" value="Genomic_DNA"/>
</dbReference>
<reference evidence="3" key="1">
    <citation type="submission" date="2017-09" db="EMBL/GenBank/DDBJ databases">
        <title>Depth-based differentiation of microbial function through sediment-hosted aquifers and enrichment of novel symbionts in the deep terrestrial subsurface.</title>
        <authorList>
            <person name="Probst A.J."/>
            <person name="Ladd B."/>
            <person name="Jarett J.K."/>
            <person name="Geller-Mcgrath D.E."/>
            <person name="Sieber C.M.K."/>
            <person name="Emerson J.B."/>
            <person name="Anantharaman K."/>
            <person name="Thomas B.C."/>
            <person name="Malmstrom R."/>
            <person name="Stieglmeier M."/>
            <person name="Klingl A."/>
            <person name="Woyke T."/>
            <person name="Ryan C.M."/>
            <person name="Banfield J.F."/>
        </authorList>
    </citation>
    <scope>NUCLEOTIDE SEQUENCE [LARGE SCALE GENOMIC DNA]</scope>
</reference>
<evidence type="ECO:0000313" key="3">
    <source>
        <dbReference type="Proteomes" id="UP000228626"/>
    </source>
</evidence>
<protein>
    <submittedName>
        <fullName evidence="2">Transposase</fullName>
    </submittedName>
</protein>
<gene>
    <name evidence="2" type="ORF">COT99_03315</name>
</gene>
<accession>A0A2H0V1N5</accession>
<dbReference type="InterPro" id="IPR036515">
    <property type="entry name" value="Transposase_17_sf"/>
</dbReference>
<dbReference type="GO" id="GO:0043565">
    <property type="term" value="F:sequence-specific DNA binding"/>
    <property type="evidence" value="ECO:0007669"/>
    <property type="project" value="TreeGrafter"/>
</dbReference>
<dbReference type="SUPFAM" id="SSF143422">
    <property type="entry name" value="Transposase IS200-like"/>
    <property type="match status" value="1"/>
</dbReference>
<dbReference type="Proteomes" id="UP000228626">
    <property type="component" value="Unassembled WGS sequence"/>
</dbReference>
<organism evidence="2 3">
    <name type="scientific">Candidatus Falkowbacteria bacterium CG10_big_fil_rev_8_21_14_0_10_43_10</name>
    <dbReference type="NCBI Taxonomy" id="1974567"/>
    <lineage>
        <taxon>Bacteria</taxon>
        <taxon>Candidatus Falkowiibacteriota</taxon>
    </lineage>
</organism>
<dbReference type="GO" id="GO:0006313">
    <property type="term" value="P:DNA transposition"/>
    <property type="evidence" value="ECO:0007669"/>
    <property type="project" value="InterPro"/>
</dbReference>
<dbReference type="PANTHER" id="PTHR36966">
    <property type="entry name" value="REP-ASSOCIATED TYROSINE TRANSPOSASE"/>
    <property type="match status" value="1"/>
</dbReference>
<dbReference type="PANTHER" id="PTHR36966:SF1">
    <property type="entry name" value="REP-ASSOCIATED TYROSINE TRANSPOSASE"/>
    <property type="match status" value="1"/>
</dbReference>
<dbReference type="SMART" id="SM01321">
    <property type="entry name" value="Y1_Tnp"/>
    <property type="match status" value="1"/>
</dbReference>
<dbReference type="Gene3D" id="3.30.70.1290">
    <property type="entry name" value="Transposase IS200-like"/>
    <property type="match status" value="1"/>
</dbReference>
<name>A0A2H0V1N5_9BACT</name>
<comment type="caution">
    <text evidence="2">The sequence shown here is derived from an EMBL/GenBank/DDBJ whole genome shotgun (WGS) entry which is preliminary data.</text>
</comment>
<evidence type="ECO:0000313" key="2">
    <source>
        <dbReference type="EMBL" id="PIR92987.1"/>
    </source>
</evidence>
<dbReference type="AlphaFoldDB" id="A0A2H0V1N5"/>
<feature type="domain" description="Transposase IS200-like" evidence="1">
    <location>
        <begin position="27"/>
        <end position="184"/>
    </location>
</feature>
<dbReference type="InterPro" id="IPR052715">
    <property type="entry name" value="RAYT_transposase"/>
</dbReference>